<keyword evidence="2" id="KW-1185">Reference proteome</keyword>
<gene>
    <name evidence="1" type="ORF">ATL31_1501</name>
</gene>
<dbReference type="OrthoDB" id="4289061at2"/>
<comment type="caution">
    <text evidence="1">The sequence shown here is derived from an EMBL/GenBank/DDBJ whole genome shotgun (WGS) entry which is preliminary data.</text>
</comment>
<evidence type="ECO:0000313" key="1">
    <source>
        <dbReference type="EMBL" id="PKW26684.1"/>
    </source>
</evidence>
<protein>
    <submittedName>
        <fullName evidence="1">Uncharacterized protein</fullName>
    </submittedName>
</protein>
<name>A0A2N3YIK2_9MICO</name>
<evidence type="ECO:0000313" key="2">
    <source>
        <dbReference type="Proteomes" id="UP000233781"/>
    </source>
</evidence>
<dbReference type="EMBL" id="PJNE01000001">
    <property type="protein sequence ID" value="PKW26684.1"/>
    <property type="molecule type" value="Genomic_DNA"/>
</dbReference>
<dbReference type="RefSeq" id="WP_101395212.1">
    <property type="nucleotide sequence ID" value="NZ_PJNE01000001.1"/>
</dbReference>
<accession>A0A2N3YIK2</accession>
<sequence length="73" mass="8421">MGRRNIPDEGWTEEGALWLNSLSVEDMVDLKWLQEHGVEDDEDQQKLDTFRESYEQTAPRGVVGFGVTARRPE</sequence>
<dbReference type="AlphaFoldDB" id="A0A2N3YIK2"/>
<reference evidence="1 2" key="1">
    <citation type="submission" date="2017-12" db="EMBL/GenBank/DDBJ databases">
        <title>Sequencing the genomes of 1000 Actinobacteria strains.</title>
        <authorList>
            <person name="Klenk H.-P."/>
        </authorList>
    </citation>
    <scope>NUCLEOTIDE SEQUENCE [LARGE SCALE GENOMIC DNA]</scope>
    <source>
        <strain evidence="1 2">DSM 12806</strain>
    </source>
</reference>
<proteinExistence type="predicted"/>
<dbReference type="Proteomes" id="UP000233781">
    <property type="component" value="Unassembled WGS sequence"/>
</dbReference>
<organism evidence="1 2">
    <name type="scientific">Phycicoccus duodecadis</name>
    <dbReference type="NCBI Taxonomy" id="173053"/>
    <lineage>
        <taxon>Bacteria</taxon>
        <taxon>Bacillati</taxon>
        <taxon>Actinomycetota</taxon>
        <taxon>Actinomycetes</taxon>
        <taxon>Micrococcales</taxon>
        <taxon>Intrasporangiaceae</taxon>
        <taxon>Phycicoccus</taxon>
    </lineage>
</organism>